<evidence type="ECO:0000313" key="2">
    <source>
        <dbReference type="EMBL" id="KZT76849.1"/>
    </source>
</evidence>
<organism evidence="2 3">
    <name type="scientific">Dorcoceras hygrometricum</name>
    <dbReference type="NCBI Taxonomy" id="472368"/>
    <lineage>
        <taxon>Eukaryota</taxon>
        <taxon>Viridiplantae</taxon>
        <taxon>Streptophyta</taxon>
        <taxon>Embryophyta</taxon>
        <taxon>Tracheophyta</taxon>
        <taxon>Spermatophyta</taxon>
        <taxon>Magnoliopsida</taxon>
        <taxon>eudicotyledons</taxon>
        <taxon>Gunneridae</taxon>
        <taxon>Pentapetalae</taxon>
        <taxon>asterids</taxon>
        <taxon>lamiids</taxon>
        <taxon>Lamiales</taxon>
        <taxon>Gesneriaceae</taxon>
        <taxon>Didymocarpoideae</taxon>
        <taxon>Trichosporeae</taxon>
        <taxon>Loxocarpinae</taxon>
        <taxon>Dorcoceras</taxon>
    </lineage>
</organism>
<feature type="region of interest" description="Disordered" evidence="1">
    <location>
        <begin position="79"/>
        <end position="113"/>
    </location>
</feature>
<sequence length="171" mass="19189">MKQSTRGEATSYGDSADGLVLMTSLVTSSYSADSAGRLCAYVQSAGAKIQQVATVLPVENLFVSAVATLPVVVKSSRKKRRSRRSEEIQPVARFSRKIQQKRKRSSSRLESAGAKQLTTYEELRRAGCQLLSSIQNGESDRSLQRKGRKYFYFIEERCTIIERKQDSLLER</sequence>
<name>A0A2Z6ZUS6_9LAMI</name>
<keyword evidence="3" id="KW-1185">Reference proteome</keyword>
<protein>
    <submittedName>
        <fullName evidence="2">Pentatricopeptide repeat-containing protein mitochondrial-like</fullName>
    </submittedName>
</protein>
<evidence type="ECO:0000256" key="1">
    <source>
        <dbReference type="SAM" id="MobiDB-lite"/>
    </source>
</evidence>
<gene>
    <name evidence="2" type="ORF">F511_46126</name>
</gene>
<accession>A0A2Z6ZUS6</accession>
<dbReference type="AlphaFoldDB" id="A0A2Z6ZUS6"/>
<dbReference type="EMBL" id="KV087760">
    <property type="protein sequence ID" value="KZT76849.1"/>
    <property type="molecule type" value="Genomic_DNA"/>
</dbReference>
<evidence type="ECO:0000313" key="3">
    <source>
        <dbReference type="Proteomes" id="UP000250235"/>
    </source>
</evidence>
<proteinExistence type="predicted"/>
<feature type="compositionally biased region" description="Basic residues" evidence="1">
    <location>
        <begin position="94"/>
        <end position="106"/>
    </location>
</feature>
<dbReference type="Proteomes" id="UP000250235">
    <property type="component" value="Unassembled WGS sequence"/>
</dbReference>
<reference evidence="2 3" key="1">
    <citation type="journal article" date="2015" name="Proc. Natl. Acad. Sci. U.S.A.">
        <title>The resurrection genome of Boea hygrometrica: A blueprint for survival of dehydration.</title>
        <authorList>
            <person name="Xiao L."/>
            <person name="Yang G."/>
            <person name="Zhang L."/>
            <person name="Yang X."/>
            <person name="Zhao S."/>
            <person name="Ji Z."/>
            <person name="Zhou Q."/>
            <person name="Hu M."/>
            <person name="Wang Y."/>
            <person name="Chen M."/>
            <person name="Xu Y."/>
            <person name="Jin H."/>
            <person name="Xiao X."/>
            <person name="Hu G."/>
            <person name="Bao F."/>
            <person name="Hu Y."/>
            <person name="Wan P."/>
            <person name="Li L."/>
            <person name="Deng X."/>
            <person name="Kuang T."/>
            <person name="Xiang C."/>
            <person name="Zhu J.K."/>
            <person name="Oliver M.J."/>
            <person name="He Y."/>
        </authorList>
    </citation>
    <scope>NUCLEOTIDE SEQUENCE [LARGE SCALE GENOMIC DNA]</scope>
    <source>
        <strain evidence="3">cv. XS01</strain>
    </source>
</reference>